<organism evidence="6 7">
    <name type="scientific">Mesomycoplasma hyorhinis</name>
    <name type="common">Mycoplasma hyorhinis</name>
    <dbReference type="NCBI Taxonomy" id="2100"/>
    <lineage>
        <taxon>Bacteria</taxon>
        <taxon>Bacillati</taxon>
        <taxon>Mycoplasmatota</taxon>
        <taxon>Mycoplasmoidales</taxon>
        <taxon>Metamycoplasmataceae</taxon>
        <taxon>Mesomycoplasma</taxon>
    </lineage>
</organism>
<dbReference type="InterPro" id="IPR038584">
    <property type="entry name" value="Ribosomal_bL33_sf"/>
</dbReference>
<dbReference type="Gene3D" id="2.20.28.120">
    <property type="entry name" value="Ribosomal protein L33"/>
    <property type="match status" value="1"/>
</dbReference>
<comment type="caution">
    <text evidence="6">The sequence shown here is derived from an EMBL/GenBank/DDBJ whole genome shotgun (WGS) entry which is preliminary data.</text>
</comment>
<sequence length="47" mass="5437">MPKSKISLSCIECKSKNYTINKSSQERLVLKKFCKKCNSSTTHKEEK</sequence>
<keyword evidence="2 5" id="KW-0689">Ribosomal protein</keyword>
<gene>
    <name evidence="5 6" type="primary">rpmG</name>
    <name evidence="6" type="ORF">DR101_00785</name>
</gene>
<reference evidence="6 7" key="1">
    <citation type="submission" date="2018-07" db="EMBL/GenBank/DDBJ databases">
        <title>Genetic characterization of Mycoplasma hyopneumoniae, M. hyorhinis and M. flocculare isolates through whole genome sequencing analysis: comparative analysis of sequence types and putative genes involved in virulence.</title>
        <authorList>
            <person name="Fourour S."/>
            <person name="Lucas P."/>
            <person name="Touzain F."/>
            <person name="Tocqueville V."/>
            <person name="Kempf I."/>
            <person name="Marois-Crehan C."/>
        </authorList>
    </citation>
    <scope>NUCLEOTIDE SEQUENCE [LARGE SCALE GENOMIC DNA]</scope>
    <source>
        <strain evidence="6 7">MHR389</strain>
    </source>
</reference>
<proteinExistence type="inferred from homology"/>
<dbReference type="SUPFAM" id="SSF57829">
    <property type="entry name" value="Zn-binding ribosomal proteins"/>
    <property type="match status" value="1"/>
</dbReference>
<evidence type="ECO:0000256" key="5">
    <source>
        <dbReference type="HAMAP-Rule" id="MF_00294"/>
    </source>
</evidence>
<evidence type="ECO:0000256" key="3">
    <source>
        <dbReference type="ARBA" id="ARBA00023274"/>
    </source>
</evidence>
<evidence type="ECO:0000256" key="4">
    <source>
        <dbReference type="ARBA" id="ARBA00035176"/>
    </source>
</evidence>
<evidence type="ECO:0000256" key="2">
    <source>
        <dbReference type="ARBA" id="ARBA00022980"/>
    </source>
</evidence>
<keyword evidence="3 5" id="KW-0687">Ribonucleoprotein</keyword>
<comment type="similarity">
    <text evidence="1 5">Belongs to the bacterial ribosomal protein bL33 family.</text>
</comment>
<evidence type="ECO:0000313" key="7">
    <source>
        <dbReference type="Proteomes" id="UP001193384"/>
    </source>
</evidence>
<dbReference type="NCBIfam" id="NF001764">
    <property type="entry name" value="PRK00504.1"/>
    <property type="match status" value="1"/>
</dbReference>
<name>A0AAJ3D6L3_MESHY</name>
<dbReference type="GO" id="GO:0005840">
    <property type="term" value="C:ribosome"/>
    <property type="evidence" value="ECO:0007669"/>
    <property type="project" value="UniProtKB-KW"/>
</dbReference>
<dbReference type="InterPro" id="IPR001705">
    <property type="entry name" value="Ribosomal_bL33"/>
</dbReference>
<accession>A0AAJ3D6L3</accession>
<dbReference type="Proteomes" id="UP001193384">
    <property type="component" value="Unassembled WGS sequence"/>
</dbReference>
<evidence type="ECO:0000313" key="6">
    <source>
        <dbReference type="EMBL" id="MXR43492.1"/>
    </source>
</evidence>
<dbReference type="Pfam" id="PF00471">
    <property type="entry name" value="Ribosomal_L33"/>
    <property type="match status" value="1"/>
</dbReference>
<dbReference type="HAMAP" id="MF_00294">
    <property type="entry name" value="Ribosomal_bL33"/>
    <property type="match status" value="1"/>
</dbReference>
<dbReference type="GeneID" id="93248392"/>
<dbReference type="EMBL" id="QQQW01000003">
    <property type="protein sequence ID" value="MXR43492.1"/>
    <property type="molecule type" value="Genomic_DNA"/>
</dbReference>
<dbReference type="GO" id="GO:1990904">
    <property type="term" value="C:ribonucleoprotein complex"/>
    <property type="evidence" value="ECO:0007669"/>
    <property type="project" value="UniProtKB-KW"/>
</dbReference>
<dbReference type="NCBIfam" id="TIGR01023">
    <property type="entry name" value="rpmG_bact"/>
    <property type="match status" value="1"/>
</dbReference>
<dbReference type="GO" id="GO:0003735">
    <property type="term" value="F:structural constituent of ribosome"/>
    <property type="evidence" value="ECO:0007669"/>
    <property type="project" value="InterPro"/>
</dbReference>
<dbReference type="RefSeq" id="WP_013302495.1">
    <property type="nucleotide sequence ID" value="NZ_CP016817.1"/>
</dbReference>
<dbReference type="GO" id="GO:0006412">
    <property type="term" value="P:translation"/>
    <property type="evidence" value="ECO:0007669"/>
    <property type="project" value="UniProtKB-UniRule"/>
</dbReference>
<protein>
    <recommendedName>
        <fullName evidence="4 5">Large ribosomal subunit protein bL33</fullName>
    </recommendedName>
</protein>
<evidence type="ECO:0000256" key="1">
    <source>
        <dbReference type="ARBA" id="ARBA00007596"/>
    </source>
</evidence>
<dbReference type="AlphaFoldDB" id="A0AAJ3D6L3"/>
<dbReference type="InterPro" id="IPR011332">
    <property type="entry name" value="Ribosomal_zn-bd"/>
</dbReference>
<dbReference type="GO" id="GO:0005737">
    <property type="term" value="C:cytoplasm"/>
    <property type="evidence" value="ECO:0007669"/>
    <property type="project" value="UniProtKB-ARBA"/>
</dbReference>